<organism evidence="3">
    <name type="scientific">Caenorhabditis brenneri</name>
    <name type="common">Nematode worm</name>
    <dbReference type="NCBI Taxonomy" id="135651"/>
    <lineage>
        <taxon>Eukaryota</taxon>
        <taxon>Metazoa</taxon>
        <taxon>Ecdysozoa</taxon>
        <taxon>Nematoda</taxon>
        <taxon>Chromadorea</taxon>
        <taxon>Rhabditida</taxon>
        <taxon>Rhabditina</taxon>
        <taxon>Rhabditomorpha</taxon>
        <taxon>Rhabditoidea</taxon>
        <taxon>Rhabditidae</taxon>
        <taxon>Peloderinae</taxon>
        <taxon>Caenorhabditis</taxon>
    </lineage>
</organism>
<dbReference type="Proteomes" id="UP000008068">
    <property type="component" value="Unassembled WGS sequence"/>
</dbReference>
<proteinExistence type="predicted"/>
<dbReference type="HOGENOM" id="CLU_2212260_0_0_1"/>
<reference evidence="3" key="1">
    <citation type="submission" date="2011-07" db="EMBL/GenBank/DDBJ databases">
        <authorList>
            <consortium name="Caenorhabditis brenneri Sequencing and Analysis Consortium"/>
            <person name="Wilson R.K."/>
        </authorList>
    </citation>
    <scope>NUCLEOTIDE SEQUENCE [LARGE SCALE GENOMIC DNA]</scope>
    <source>
        <strain evidence="3">PB2801</strain>
    </source>
</reference>
<dbReference type="InParanoid" id="G0MTI9"/>
<dbReference type="AlphaFoldDB" id="G0MTI9"/>
<sequence>MLSSKVVFAVVASIALASAVPGPVNNLPIIGGGNGGGQGGSGGLLGGLLGAILGGDLLGELLDDVIEGGSLGELDTIFFMAQNLAKQQKGNGIAVSQESQNRIRIRP</sequence>
<feature type="chain" id="PRO_5003403586" evidence="1">
    <location>
        <begin position="20"/>
        <end position="107"/>
    </location>
</feature>
<dbReference type="EMBL" id="GL379811">
    <property type="protein sequence ID" value="EGT43813.1"/>
    <property type="molecule type" value="Genomic_DNA"/>
</dbReference>
<evidence type="ECO:0000313" key="3">
    <source>
        <dbReference type="Proteomes" id="UP000008068"/>
    </source>
</evidence>
<evidence type="ECO:0000313" key="2">
    <source>
        <dbReference type="EMBL" id="EGT43813.1"/>
    </source>
</evidence>
<protein>
    <submittedName>
        <fullName evidence="2">Uncharacterized protein</fullName>
    </submittedName>
</protein>
<evidence type="ECO:0000256" key="1">
    <source>
        <dbReference type="SAM" id="SignalP"/>
    </source>
</evidence>
<accession>G0MTI9</accession>
<gene>
    <name evidence="2" type="ORF">CAEBREN_03533</name>
</gene>
<name>G0MTI9_CAEBE</name>
<feature type="signal peptide" evidence="1">
    <location>
        <begin position="1"/>
        <end position="19"/>
    </location>
</feature>
<keyword evidence="1" id="KW-0732">Signal</keyword>
<keyword evidence="3" id="KW-1185">Reference proteome</keyword>